<protein>
    <submittedName>
        <fullName evidence="2">SapB/AmfS family lantipeptide</fullName>
    </submittedName>
</protein>
<sequence>MSLLELQEMDLPTESTEETVLGSGASQHCSDASWVFC</sequence>
<name>A0A6G3XVD3_9ACTN</name>
<dbReference type="EMBL" id="JAAGMN010009252">
    <property type="protein sequence ID" value="NEE21627.1"/>
    <property type="molecule type" value="Genomic_DNA"/>
</dbReference>
<accession>A0A6G3XVD3</accession>
<proteinExistence type="predicted"/>
<dbReference type="AlphaFoldDB" id="A0A6G3XVD3"/>
<dbReference type="NCBIfam" id="NF033212">
    <property type="entry name" value="SapB_AmfS_lanti"/>
    <property type="match status" value="1"/>
</dbReference>
<evidence type="ECO:0000313" key="2">
    <source>
        <dbReference type="EMBL" id="NEE21627.1"/>
    </source>
</evidence>
<reference evidence="2" key="1">
    <citation type="submission" date="2020-01" db="EMBL/GenBank/DDBJ databases">
        <title>Insect and environment-associated Actinomycetes.</title>
        <authorList>
            <person name="Currrie C."/>
            <person name="Chevrette M."/>
            <person name="Carlson C."/>
            <person name="Stubbendieck R."/>
            <person name="Wendt-Pienkowski E."/>
        </authorList>
    </citation>
    <scope>NUCLEOTIDE SEQUENCE</scope>
    <source>
        <strain evidence="2">SID7499</strain>
    </source>
</reference>
<feature type="region of interest" description="Disordered" evidence="1">
    <location>
        <begin position="1"/>
        <end position="23"/>
    </location>
</feature>
<comment type="caution">
    <text evidence="2">The sequence shown here is derived from an EMBL/GenBank/DDBJ whole genome shotgun (WGS) entry which is preliminary data.</text>
</comment>
<dbReference type="Pfam" id="PF19402">
    <property type="entry name" value="RamS"/>
    <property type="match status" value="1"/>
</dbReference>
<organism evidence="2">
    <name type="scientific">Streptomyces sp. SID7499</name>
    <dbReference type="NCBI Taxonomy" id="2706086"/>
    <lineage>
        <taxon>Bacteria</taxon>
        <taxon>Bacillati</taxon>
        <taxon>Actinomycetota</taxon>
        <taxon>Actinomycetes</taxon>
        <taxon>Kitasatosporales</taxon>
        <taxon>Streptomycetaceae</taxon>
        <taxon>Streptomyces</taxon>
    </lineage>
</organism>
<evidence type="ECO:0000256" key="1">
    <source>
        <dbReference type="SAM" id="MobiDB-lite"/>
    </source>
</evidence>
<gene>
    <name evidence="2" type="ORF">G3M58_86105</name>
</gene>
<dbReference type="InterPro" id="IPR045825">
    <property type="entry name" value="RamS"/>
</dbReference>